<dbReference type="InterPro" id="IPR046361">
    <property type="entry name" value="EXOC6/Sec15_C"/>
</dbReference>
<keyword evidence="3" id="KW-0268">Exocytosis</keyword>
<dbReference type="GeneID" id="100375962"/>
<feature type="domain" description="Exocyst complex subunit EXOC6/Sec15 C-terminal" evidence="5">
    <location>
        <begin position="139"/>
        <end position="274"/>
    </location>
</feature>
<evidence type="ECO:0000256" key="2">
    <source>
        <dbReference type="ARBA" id="ARBA00022448"/>
    </source>
</evidence>
<comment type="similarity">
    <text evidence="1">Belongs to the SEC15 family.</text>
</comment>
<reference evidence="7" key="1">
    <citation type="submission" date="2025-08" db="UniProtKB">
        <authorList>
            <consortium name="RefSeq"/>
        </authorList>
    </citation>
    <scope>IDENTIFICATION</scope>
    <source>
        <tissue evidence="7">Testes</tissue>
    </source>
</reference>
<gene>
    <name evidence="7" type="primary">LOC100375962</name>
</gene>
<organism evidence="6 7">
    <name type="scientific">Saccoglossus kowalevskii</name>
    <name type="common">Acorn worm</name>
    <dbReference type="NCBI Taxonomy" id="10224"/>
    <lineage>
        <taxon>Eukaryota</taxon>
        <taxon>Metazoa</taxon>
        <taxon>Hemichordata</taxon>
        <taxon>Enteropneusta</taxon>
        <taxon>Harrimaniidae</taxon>
        <taxon>Saccoglossus</taxon>
    </lineage>
</organism>
<name>A0ABM0M5Z8_SACKO</name>
<dbReference type="Gene3D" id="1.10.357.30">
    <property type="entry name" value="Exocyst complex subunit Sec15 C-terminal domain, N-terminal subdomain"/>
    <property type="match status" value="1"/>
</dbReference>
<dbReference type="Gene3D" id="1.20.58.670">
    <property type="entry name" value="Dsl1p vesicle tethering complex, Tip20p subunit, domain D"/>
    <property type="match status" value="1"/>
</dbReference>
<evidence type="ECO:0000256" key="4">
    <source>
        <dbReference type="ARBA" id="ARBA00023054"/>
    </source>
</evidence>
<dbReference type="RefSeq" id="XP_006815439.1">
    <property type="nucleotide sequence ID" value="XM_006815376.1"/>
</dbReference>
<evidence type="ECO:0000313" key="7">
    <source>
        <dbReference type="RefSeq" id="XP_006815439.1"/>
    </source>
</evidence>
<evidence type="ECO:0000313" key="6">
    <source>
        <dbReference type="Proteomes" id="UP000694865"/>
    </source>
</evidence>
<sequence length="367" mass="42922">EMNAQNMIDFAPVYRCLHIYSVLGSRETFETYYRSQRKKQAKLALQPPNNMYESLGGYMKYFHQILGFFVVEDHVLSTTQGLVTREYLDELWNVALHKILAILRTHSAYCTDATLLLEIKNLIVLFCHTITSYGFPASKLLELLVEIKDQYNEILMKKWVQVFRDIFDKDNYTSMYVETPQVYHEITHQFPFYDEQLEKQSYPKRLPFSEFVPTTYRQIKEFIYACLKFSEDLNLSHTEVDDMVRKSTNLLLSRTLSGCLSALIKKTHLGLAEVYASADSKTATSLQGVIIFKDARNEAEQQIYKTLNAKMDEFLSLENYNWRLDEPKGHPSGYLMDLIAFLESNFIAFNHLPMYTVHINRMKAIDF</sequence>
<evidence type="ECO:0000256" key="1">
    <source>
        <dbReference type="ARBA" id="ARBA00007944"/>
    </source>
</evidence>
<keyword evidence="4" id="KW-0175">Coiled coil</keyword>
<feature type="non-terminal residue" evidence="7">
    <location>
        <position position="1"/>
    </location>
</feature>
<dbReference type="InterPro" id="IPR007225">
    <property type="entry name" value="EXOC6/Sec15"/>
</dbReference>
<dbReference type="InterPro" id="IPR042045">
    <property type="entry name" value="EXOC6/Sec15_C_dom1"/>
</dbReference>
<dbReference type="Pfam" id="PF04091">
    <property type="entry name" value="Sec15_C"/>
    <property type="match status" value="2"/>
</dbReference>
<dbReference type="InterPro" id="IPR042044">
    <property type="entry name" value="EXOC6PINT-1/Sec15/Tip20_C_dom2"/>
</dbReference>
<keyword evidence="6" id="KW-1185">Reference proteome</keyword>
<accession>A0ABM0M5Z8</accession>
<proteinExistence type="inferred from homology"/>
<evidence type="ECO:0000259" key="5">
    <source>
        <dbReference type="Pfam" id="PF04091"/>
    </source>
</evidence>
<protein>
    <submittedName>
        <fullName evidence="7">Exocyst complex component 6B-like</fullName>
    </submittedName>
</protein>
<evidence type="ECO:0000256" key="3">
    <source>
        <dbReference type="ARBA" id="ARBA00022483"/>
    </source>
</evidence>
<dbReference type="PANTHER" id="PTHR12702:SF0">
    <property type="entry name" value="EXOCYST COMPLEX COMPONENT 6"/>
    <property type="match status" value="1"/>
</dbReference>
<dbReference type="PANTHER" id="PTHR12702">
    <property type="entry name" value="SEC15"/>
    <property type="match status" value="1"/>
</dbReference>
<dbReference type="Proteomes" id="UP000694865">
    <property type="component" value="Unplaced"/>
</dbReference>
<feature type="domain" description="Exocyst complex subunit EXOC6/Sec15 C-terminal" evidence="5">
    <location>
        <begin position="280"/>
        <end position="354"/>
    </location>
</feature>
<keyword evidence="2" id="KW-0813">Transport</keyword>